<dbReference type="PANTHER" id="PTHR30433">
    <property type="entry name" value="CHEMOTAXIS PROTEIN MOTA"/>
    <property type="match status" value="1"/>
</dbReference>
<feature type="region of interest" description="Disordered" evidence="9">
    <location>
        <begin position="1"/>
        <end position="23"/>
    </location>
</feature>
<dbReference type="EMBL" id="QPMH01000001">
    <property type="protein sequence ID" value="RDD63635.1"/>
    <property type="molecule type" value="Genomic_DNA"/>
</dbReference>
<dbReference type="GO" id="GO:0071978">
    <property type="term" value="P:bacterial-type flagellum-dependent swarming motility"/>
    <property type="evidence" value="ECO:0007669"/>
    <property type="project" value="InterPro"/>
</dbReference>
<protein>
    <submittedName>
        <fullName evidence="12">Flagellar motor protein MotA</fullName>
    </submittedName>
</protein>
<evidence type="ECO:0000313" key="12">
    <source>
        <dbReference type="EMBL" id="RDD63635.1"/>
    </source>
</evidence>
<feature type="transmembrane region" description="Helical" evidence="10">
    <location>
        <begin position="208"/>
        <end position="228"/>
    </location>
</feature>
<dbReference type="GO" id="GO:0006935">
    <property type="term" value="P:chemotaxis"/>
    <property type="evidence" value="ECO:0007669"/>
    <property type="project" value="InterPro"/>
</dbReference>
<accession>A0A369TGY3</accession>
<evidence type="ECO:0000256" key="6">
    <source>
        <dbReference type="ARBA" id="ARBA00022779"/>
    </source>
</evidence>
<keyword evidence="12" id="KW-0966">Cell projection</keyword>
<comment type="subcellular location">
    <subcellularLocation>
        <location evidence="1">Cell membrane</location>
        <topology evidence="1">Multi-pass membrane protein</topology>
    </subcellularLocation>
</comment>
<keyword evidence="4" id="KW-1003">Cell membrane</keyword>
<gene>
    <name evidence="12" type="ORF">DRB17_00160</name>
</gene>
<keyword evidence="5 10" id="KW-0812">Transmembrane</keyword>
<dbReference type="Proteomes" id="UP000253941">
    <property type="component" value="Unassembled WGS sequence"/>
</dbReference>
<dbReference type="InterPro" id="IPR000540">
    <property type="entry name" value="Flag_MotA_CS"/>
</dbReference>
<dbReference type="InterPro" id="IPR002898">
    <property type="entry name" value="MotA_ExbB_proton_chnl"/>
</dbReference>
<keyword evidence="6" id="KW-0283">Flagellar rotation</keyword>
<comment type="caution">
    <text evidence="12">The sequence shown here is derived from an EMBL/GenBank/DDBJ whole genome shotgun (WGS) entry which is preliminary data.</text>
</comment>
<reference evidence="12 13" key="1">
    <citation type="submission" date="2018-07" db="EMBL/GenBank/DDBJ databases">
        <title>Venubactetium sediminum gen. nov., sp. nov., isolated from a marine solar saltern.</title>
        <authorList>
            <person name="Wang S."/>
        </authorList>
    </citation>
    <scope>NUCLEOTIDE SEQUENCE [LARGE SCALE GENOMIC DNA]</scope>
    <source>
        <strain evidence="12 13">WD2A32</strain>
    </source>
</reference>
<feature type="domain" description="MotA/TolQ/ExbB proton channel" evidence="11">
    <location>
        <begin position="132"/>
        <end position="242"/>
    </location>
</feature>
<keyword evidence="13" id="KW-1185">Reference proteome</keyword>
<comment type="similarity">
    <text evidence="2">Belongs to the MotA family.</text>
</comment>
<keyword evidence="12" id="KW-0282">Flagellum</keyword>
<keyword evidence="7 10" id="KW-1133">Transmembrane helix</keyword>
<dbReference type="Pfam" id="PF01618">
    <property type="entry name" value="MotA_ExbB"/>
    <property type="match status" value="1"/>
</dbReference>
<dbReference type="InterPro" id="IPR047055">
    <property type="entry name" value="MotA-like"/>
</dbReference>
<keyword evidence="8 10" id="KW-0472">Membrane</keyword>
<evidence type="ECO:0000256" key="10">
    <source>
        <dbReference type="SAM" id="Phobius"/>
    </source>
</evidence>
<dbReference type="AlphaFoldDB" id="A0A369TGY3"/>
<name>A0A369TGY3_9PROT</name>
<evidence type="ECO:0000256" key="5">
    <source>
        <dbReference type="ARBA" id="ARBA00022692"/>
    </source>
</evidence>
<organism evidence="12 13">
    <name type="scientific">Ferruginivarius sediminum</name>
    <dbReference type="NCBI Taxonomy" id="2661937"/>
    <lineage>
        <taxon>Bacteria</taxon>
        <taxon>Pseudomonadati</taxon>
        <taxon>Pseudomonadota</taxon>
        <taxon>Alphaproteobacteria</taxon>
        <taxon>Rhodospirillales</taxon>
        <taxon>Rhodospirillaceae</taxon>
        <taxon>Ferruginivarius</taxon>
    </lineage>
</organism>
<evidence type="ECO:0000259" key="11">
    <source>
        <dbReference type="Pfam" id="PF01618"/>
    </source>
</evidence>
<dbReference type="PROSITE" id="PS01307">
    <property type="entry name" value="MOTA"/>
    <property type="match status" value="1"/>
</dbReference>
<sequence length="282" mass="30172">MANASTAQATARGRRQQGATAQPEGGRLDLATILGVVGAFALIIAAMVLGGTPGAFVDAPAMLIVLGGSFMTTTISFSLGEVIQAQKVMLKAVVYRNREPAQAAMQMIGLADTARKQGTLALENREREFRGEPFLARAMRLVVDGTPGEEVERMMLRELEATMQRHDRATGVLRRAGEVAPAMGLIGTLVGLVQMLGNLEDPATIGPAMAVALLTTFYGAVLAHMVFLPVANKLERNSNVEAMVNQVYAQGAASIARQENPRRLEAQLNTILPPADRVRYFD</sequence>
<evidence type="ECO:0000256" key="2">
    <source>
        <dbReference type="ARBA" id="ARBA00008038"/>
    </source>
</evidence>
<keyword evidence="3" id="KW-0813">Transport</keyword>
<feature type="transmembrane region" description="Helical" evidence="10">
    <location>
        <begin position="61"/>
        <end position="83"/>
    </location>
</feature>
<evidence type="ECO:0000256" key="9">
    <source>
        <dbReference type="SAM" id="MobiDB-lite"/>
    </source>
</evidence>
<evidence type="ECO:0000256" key="1">
    <source>
        <dbReference type="ARBA" id="ARBA00004651"/>
    </source>
</evidence>
<dbReference type="GO" id="GO:0005886">
    <property type="term" value="C:plasma membrane"/>
    <property type="evidence" value="ECO:0007669"/>
    <property type="project" value="UniProtKB-SubCell"/>
</dbReference>
<dbReference type="RefSeq" id="WP_114580148.1">
    <property type="nucleotide sequence ID" value="NZ_QPMH01000001.1"/>
</dbReference>
<evidence type="ECO:0000256" key="7">
    <source>
        <dbReference type="ARBA" id="ARBA00022989"/>
    </source>
</evidence>
<evidence type="ECO:0000313" key="13">
    <source>
        <dbReference type="Proteomes" id="UP000253941"/>
    </source>
</evidence>
<proteinExistence type="inferred from homology"/>
<feature type="transmembrane region" description="Helical" evidence="10">
    <location>
        <begin position="179"/>
        <end position="196"/>
    </location>
</feature>
<evidence type="ECO:0000256" key="4">
    <source>
        <dbReference type="ARBA" id="ARBA00022475"/>
    </source>
</evidence>
<dbReference type="PANTHER" id="PTHR30433:SF2">
    <property type="entry name" value="MOTILITY PROTEIN A"/>
    <property type="match status" value="1"/>
</dbReference>
<evidence type="ECO:0000256" key="8">
    <source>
        <dbReference type="ARBA" id="ARBA00023136"/>
    </source>
</evidence>
<evidence type="ECO:0000256" key="3">
    <source>
        <dbReference type="ARBA" id="ARBA00022448"/>
    </source>
</evidence>
<keyword evidence="12" id="KW-0969">Cilium</keyword>
<feature type="transmembrane region" description="Helical" evidence="10">
    <location>
        <begin position="30"/>
        <end position="49"/>
    </location>
</feature>